<dbReference type="EMBL" id="BMNA01000002">
    <property type="protein sequence ID" value="GGL91881.1"/>
    <property type="molecule type" value="Genomic_DNA"/>
</dbReference>
<feature type="chain" id="PRO_5038691266" description="Lipoprotein" evidence="2">
    <location>
        <begin position="30"/>
        <end position="179"/>
    </location>
</feature>
<sequence length="179" mass="17767">MAQRPPVVGTTIAAVLLAALLSGCTADVAGSGGRADPPVTSTGTVVDTTPTVPSDSTGRITTGVGSSGGPSTGPGTTSGRSCSDVTHADPSTAFESSLRDGDELAVGDTGWLDGSGRAADVQVQGRSGVVTLTDRSVATVVACGTVVSTTRWIEVRAEKPGTATLRLSRKVLRITVTAG</sequence>
<comment type="caution">
    <text evidence="3">The sequence shown here is derived from an EMBL/GenBank/DDBJ whole genome shotgun (WGS) entry which is preliminary data.</text>
</comment>
<dbReference type="PROSITE" id="PS51257">
    <property type="entry name" value="PROKAR_LIPOPROTEIN"/>
    <property type="match status" value="1"/>
</dbReference>
<keyword evidence="4" id="KW-1185">Reference proteome</keyword>
<evidence type="ECO:0000313" key="4">
    <source>
        <dbReference type="Proteomes" id="UP000655208"/>
    </source>
</evidence>
<feature type="compositionally biased region" description="Low complexity" evidence="1">
    <location>
        <begin position="36"/>
        <end position="64"/>
    </location>
</feature>
<reference evidence="3" key="1">
    <citation type="journal article" date="2014" name="Int. J. Syst. Evol. Microbiol.">
        <title>Complete genome sequence of Corynebacterium casei LMG S-19264T (=DSM 44701T), isolated from a smear-ripened cheese.</title>
        <authorList>
            <consortium name="US DOE Joint Genome Institute (JGI-PGF)"/>
            <person name="Walter F."/>
            <person name="Albersmeier A."/>
            <person name="Kalinowski J."/>
            <person name="Ruckert C."/>
        </authorList>
    </citation>
    <scope>NUCLEOTIDE SEQUENCE</scope>
    <source>
        <strain evidence="3">CGMCC 4.7308</strain>
    </source>
</reference>
<proteinExistence type="predicted"/>
<accession>A0A917WC80</accession>
<evidence type="ECO:0008006" key="5">
    <source>
        <dbReference type="Google" id="ProtNLM"/>
    </source>
</evidence>
<name>A0A917WC80_9ACTN</name>
<evidence type="ECO:0000256" key="2">
    <source>
        <dbReference type="SAM" id="SignalP"/>
    </source>
</evidence>
<keyword evidence="2" id="KW-0732">Signal</keyword>
<feature type="region of interest" description="Disordered" evidence="1">
    <location>
        <begin position="29"/>
        <end position="100"/>
    </location>
</feature>
<gene>
    <name evidence="3" type="ORF">GCM10011594_09590</name>
</gene>
<feature type="signal peptide" evidence="2">
    <location>
        <begin position="1"/>
        <end position="29"/>
    </location>
</feature>
<evidence type="ECO:0000256" key="1">
    <source>
        <dbReference type="SAM" id="MobiDB-lite"/>
    </source>
</evidence>
<protein>
    <recommendedName>
        <fullName evidence="5">Lipoprotein</fullName>
    </recommendedName>
</protein>
<organism evidence="3 4">
    <name type="scientific">Nakamurella endophytica</name>
    <dbReference type="NCBI Taxonomy" id="1748367"/>
    <lineage>
        <taxon>Bacteria</taxon>
        <taxon>Bacillati</taxon>
        <taxon>Actinomycetota</taxon>
        <taxon>Actinomycetes</taxon>
        <taxon>Nakamurellales</taxon>
        <taxon>Nakamurellaceae</taxon>
        <taxon>Nakamurella</taxon>
    </lineage>
</organism>
<reference evidence="3" key="2">
    <citation type="submission" date="2020-09" db="EMBL/GenBank/DDBJ databases">
        <authorList>
            <person name="Sun Q."/>
            <person name="Zhou Y."/>
        </authorList>
    </citation>
    <scope>NUCLEOTIDE SEQUENCE</scope>
    <source>
        <strain evidence="3">CGMCC 4.7308</strain>
    </source>
</reference>
<dbReference type="AlphaFoldDB" id="A0A917WC80"/>
<dbReference type="Proteomes" id="UP000655208">
    <property type="component" value="Unassembled WGS sequence"/>
</dbReference>
<evidence type="ECO:0000313" key="3">
    <source>
        <dbReference type="EMBL" id="GGL91881.1"/>
    </source>
</evidence>